<name>A0ACC5RDP0_9HYPH</name>
<sequence length="744" mass="82159">MTREPEGLEDRLRKLEKINRALMSRVERSTDFSGNGFSLFQTAIVLEGQVSARTSDLKRTLEDLSDAYARLEDARDEAETAKQNLTSAIEAVSEGFALFDDAEDLVMCNAPFRALLPDIAARLVPGTPFARIADYFSQSRYLVLDQQRNAEAWRAARTELFRKPHAAFIQQLSGDRWIQVSNKKTETGATVVFQTDITDIVRGERLRRERELDEQAQLLQATLDHLPQGICMFSRDLRLKAWNHRFVDLLSLPVRLVVPLAGFDRLWDWLGKSVFAFDPVGAGRVAGWMRTPSADLDPIELTKSDGTILSVSGNVMPDGGIVVSFADVTAARHASDALREAKETLEERVEERTAALTREVLERRAIEVELINARDKAQDLTKSKTRFLAAASHDVLQPLNAARIFLSLLSGTGLDTRQLHFAGKVDMAFGSVEEVLGTLLDISRFDSGSVEANIVPLSVAEILTTLTAEFQPLADQKQLKLRCVPTGLFGLSDARLLRQIVQNLISNAIRYTATGGVLIGARRRGAMISLQVWDTGLGIPEDKRDFIFEEFRRLGRDLPDAPKGAGLGLAIVRRVARLLDHRIEVVSELGRGSCFAIEFPACPAPQREARPPTAMERLPVDLASFTAIVIENDLVILEGMMELLQERGMRAIPAVSAGEALETLQSLDKTPDLIIADYHLDQGTGSDAIAALRHAVGHQIPAIVVTADHTAKVQAEIRDSGIAYLRKPIKTAEFFALIHKVIAE</sequence>
<evidence type="ECO:0000313" key="1">
    <source>
        <dbReference type="EMBL" id="MBK1870722.1"/>
    </source>
</evidence>
<accession>A0ACC5RDP0</accession>
<keyword evidence="2" id="KW-1185">Reference proteome</keyword>
<comment type="caution">
    <text evidence="1">The sequence shown here is derived from an EMBL/GenBank/DDBJ whole genome shotgun (WGS) entry which is preliminary data.</text>
</comment>
<dbReference type="EMBL" id="JAENHL010000008">
    <property type="protein sequence ID" value="MBK1870722.1"/>
    <property type="molecule type" value="Genomic_DNA"/>
</dbReference>
<gene>
    <name evidence="1" type="ORF">JHL16_30430</name>
</gene>
<reference evidence="1" key="1">
    <citation type="submission" date="2021-01" db="EMBL/GenBank/DDBJ databases">
        <authorList>
            <person name="Sun Q."/>
        </authorList>
    </citation>
    <scope>NUCLEOTIDE SEQUENCE</scope>
    <source>
        <strain evidence="1">YIM B02566</strain>
    </source>
</reference>
<dbReference type="Proteomes" id="UP000616151">
    <property type="component" value="Unassembled WGS sequence"/>
</dbReference>
<organism evidence="1 2">
    <name type="scientific">Taklimakanibacter albus</name>
    <dbReference type="NCBI Taxonomy" id="2800327"/>
    <lineage>
        <taxon>Bacteria</taxon>
        <taxon>Pseudomonadati</taxon>
        <taxon>Pseudomonadota</taxon>
        <taxon>Alphaproteobacteria</taxon>
        <taxon>Hyphomicrobiales</taxon>
        <taxon>Aestuariivirgaceae</taxon>
        <taxon>Taklimakanibacter</taxon>
    </lineage>
</organism>
<evidence type="ECO:0000313" key="2">
    <source>
        <dbReference type="Proteomes" id="UP000616151"/>
    </source>
</evidence>
<protein>
    <submittedName>
        <fullName evidence="1">PAS-domain containing protein</fullName>
    </submittedName>
</protein>
<proteinExistence type="predicted"/>